<dbReference type="VEuPathDB" id="FungiDB:SPRG_12025"/>
<reference evidence="1 2" key="1">
    <citation type="journal article" date="2013" name="PLoS Genet.">
        <title>Distinctive expansion of potential virulence genes in the genome of the oomycete fish pathogen Saprolegnia parasitica.</title>
        <authorList>
            <person name="Jiang R.H."/>
            <person name="de Bruijn I."/>
            <person name="Haas B.J."/>
            <person name="Belmonte R."/>
            <person name="Lobach L."/>
            <person name="Christie J."/>
            <person name="van den Ackerveken G."/>
            <person name="Bottin A."/>
            <person name="Bulone V."/>
            <person name="Diaz-Moreno S.M."/>
            <person name="Dumas B."/>
            <person name="Fan L."/>
            <person name="Gaulin E."/>
            <person name="Govers F."/>
            <person name="Grenville-Briggs L.J."/>
            <person name="Horner N.R."/>
            <person name="Levin J.Z."/>
            <person name="Mammella M."/>
            <person name="Meijer H.J."/>
            <person name="Morris P."/>
            <person name="Nusbaum C."/>
            <person name="Oome S."/>
            <person name="Phillips A.J."/>
            <person name="van Rooyen D."/>
            <person name="Rzeszutek E."/>
            <person name="Saraiva M."/>
            <person name="Secombes C.J."/>
            <person name="Seidl M.F."/>
            <person name="Snel B."/>
            <person name="Stassen J.H."/>
            <person name="Sykes S."/>
            <person name="Tripathy S."/>
            <person name="van den Berg H."/>
            <person name="Vega-Arreguin J.C."/>
            <person name="Wawra S."/>
            <person name="Young S.K."/>
            <person name="Zeng Q."/>
            <person name="Dieguez-Uribeondo J."/>
            <person name="Russ C."/>
            <person name="Tyler B.M."/>
            <person name="van West P."/>
        </authorList>
    </citation>
    <scope>NUCLEOTIDE SEQUENCE [LARGE SCALE GENOMIC DNA]</scope>
    <source>
        <strain evidence="1 2">CBS 223.65</strain>
    </source>
</reference>
<protein>
    <submittedName>
        <fullName evidence="1">Uncharacterized protein</fullName>
    </submittedName>
</protein>
<dbReference type="RefSeq" id="XP_012206443.1">
    <property type="nucleotide sequence ID" value="XM_012351053.1"/>
</dbReference>
<evidence type="ECO:0000313" key="2">
    <source>
        <dbReference type="Proteomes" id="UP000030745"/>
    </source>
</evidence>
<name>A0A067BX87_SAPPC</name>
<dbReference type="EMBL" id="KK583261">
    <property type="protein sequence ID" value="KDO22888.1"/>
    <property type="molecule type" value="Genomic_DNA"/>
</dbReference>
<evidence type="ECO:0000313" key="1">
    <source>
        <dbReference type="EMBL" id="KDO22888.1"/>
    </source>
</evidence>
<sequence>MQPELTSSEIEMLSFDCADDRIAAYLQRRAAMAHDDEAQDEELTPSEMEMLMLDNVDDRIAAYVAHRMISANVDKTTATETTVDNDHTKSAVDTMGQGAADQELPPAPTDPLRLGVPKSIEGTVYDLSRPNGCDYTVCASCYAAYKHTYAPDDIFIAKPAIPPALVVRFAAEAKTIDVTNLDFVATNGMHVPPADVAAVFEAHTVHHCTTRRLAAPKLFVFVFFLL</sequence>
<organism evidence="1 2">
    <name type="scientific">Saprolegnia parasitica (strain CBS 223.65)</name>
    <dbReference type="NCBI Taxonomy" id="695850"/>
    <lineage>
        <taxon>Eukaryota</taxon>
        <taxon>Sar</taxon>
        <taxon>Stramenopiles</taxon>
        <taxon>Oomycota</taxon>
        <taxon>Saprolegniomycetes</taxon>
        <taxon>Saprolegniales</taxon>
        <taxon>Saprolegniaceae</taxon>
        <taxon>Saprolegnia</taxon>
    </lineage>
</organism>
<dbReference type="GeneID" id="24134025"/>
<proteinExistence type="predicted"/>
<dbReference type="Proteomes" id="UP000030745">
    <property type="component" value="Unassembled WGS sequence"/>
</dbReference>
<keyword evidence="2" id="KW-1185">Reference proteome</keyword>
<accession>A0A067BX87</accession>
<dbReference type="AlphaFoldDB" id="A0A067BX87"/>
<dbReference type="KEGG" id="spar:SPRG_12025"/>
<gene>
    <name evidence="1" type="ORF">SPRG_12025</name>
</gene>